<keyword evidence="3" id="KW-1185">Reference proteome</keyword>
<reference evidence="2" key="2">
    <citation type="submission" date="2023-03" db="EMBL/GenBank/DDBJ databases">
        <authorList>
            <person name="Inwood S.N."/>
            <person name="Skelly J.G."/>
            <person name="Guhlin J."/>
            <person name="Harrop T.W.R."/>
            <person name="Goldson S.G."/>
            <person name="Dearden P.K."/>
        </authorList>
    </citation>
    <scope>NUCLEOTIDE SEQUENCE</scope>
    <source>
        <strain evidence="2">Lincoln</strain>
        <tissue evidence="2">Whole body</tissue>
    </source>
</reference>
<keyword evidence="1" id="KW-0732">Signal</keyword>
<evidence type="ECO:0000313" key="2">
    <source>
        <dbReference type="EMBL" id="KAK0178508.1"/>
    </source>
</evidence>
<protein>
    <submittedName>
        <fullName evidence="2">Uncharacterized protein</fullName>
    </submittedName>
</protein>
<dbReference type="Pfam" id="PF11901">
    <property type="entry name" value="DM9"/>
    <property type="match status" value="1"/>
</dbReference>
<dbReference type="AlphaFoldDB" id="A0AA39KYE7"/>
<reference evidence="2" key="1">
    <citation type="journal article" date="2023" name="bioRxiv">
        <title>Scaffold-level genome assemblies of two parasitoid biocontrol wasps reveal the parthenogenesis mechanism and an associated novel virus.</title>
        <authorList>
            <person name="Inwood S."/>
            <person name="Skelly J."/>
            <person name="Guhlin J."/>
            <person name="Harrop T."/>
            <person name="Goldson S."/>
            <person name="Dearden P."/>
        </authorList>
    </citation>
    <scope>NUCLEOTIDE SEQUENCE</scope>
    <source>
        <strain evidence="2">Lincoln</strain>
        <tissue evidence="2">Whole body</tissue>
    </source>
</reference>
<gene>
    <name evidence="2" type="ORF">PV327_007394</name>
</gene>
<dbReference type="EMBL" id="JAQQBR010000004">
    <property type="protein sequence ID" value="KAK0178508.1"/>
    <property type="molecule type" value="Genomic_DNA"/>
</dbReference>
<accession>A0AA39KYE7</accession>
<feature type="chain" id="PRO_5041315794" evidence="1">
    <location>
        <begin position="24"/>
        <end position="170"/>
    </location>
</feature>
<dbReference type="Proteomes" id="UP001168972">
    <property type="component" value="Unassembled WGS sequence"/>
</dbReference>
<dbReference type="InterPro" id="IPR006616">
    <property type="entry name" value="DM9_repeat"/>
</dbReference>
<name>A0AA39KYE7_MICHY</name>
<feature type="signal peptide" evidence="1">
    <location>
        <begin position="1"/>
        <end position="23"/>
    </location>
</feature>
<evidence type="ECO:0000256" key="1">
    <source>
        <dbReference type="SAM" id="SignalP"/>
    </source>
</evidence>
<comment type="caution">
    <text evidence="2">The sequence shown here is derived from an EMBL/GenBank/DDBJ whole genome shotgun (WGS) entry which is preliminary data.</text>
</comment>
<sequence length="170" mass="19670">MKVVMNIVVIGCIIQILIRSSHGLLNASTPKPTSLKPTSSEYQWVKYTPELWNDTRLVHTIPSNYYIITRLTYSNGDKVPYEGKIYLHKRTMEPFPEMKTNNYEQFEVLLVKPGHYKWIQSSNGTVEKNAIEGGKIGNETIYICRIYNAVAGVVIIHHVYLELIEYKKYE</sequence>
<evidence type="ECO:0000313" key="3">
    <source>
        <dbReference type="Proteomes" id="UP001168972"/>
    </source>
</evidence>
<organism evidence="2 3">
    <name type="scientific">Microctonus hyperodae</name>
    <name type="common">Parasitoid wasp</name>
    <dbReference type="NCBI Taxonomy" id="165561"/>
    <lineage>
        <taxon>Eukaryota</taxon>
        <taxon>Metazoa</taxon>
        <taxon>Ecdysozoa</taxon>
        <taxon>Arthropoda</taxon>
        <taxon>Hexapoda</taxon>
        <taxon>Insecta</taxon>
        <taxon>Pterygota</taxon>
        <taxon>Neoptera</taxon>
        <taxon>Endopterygota</taxon>
        <taxon>Hymenoptera</taxon>
        <taxon>Apocrita</taxon>
        <taxon>Ichneumonoidea</taxon>
        <taxon>Braconidae</taxon>
        <taxon>Euphorinae</taxon>
        <taxon>Microctonus</taxon>
    </lineage>
</organism>
<proteinExistence type="predicted"/>